<evidence type="ECO:0000313" key="2">
    <source>
        <dbReference type="Proteomes" id="UP001642483"/>
    </source>
</evidence>
<organism evidence="1 2">
    <name type="scientific">Clavelina lepadiformis</name>
    <name type="common">Light-bulb sea squirt</name>
    <name type="synonym">Ascidia lepadiformis</name>
    <dbReference type="NCBI Taxonomy" id="159417"/>
    <lineage>
        <taxon>Eukaryota</taxon>
        <taxon>Metazoa</taxon>
        <taxon>Chordata</taxon>
        <taxon>Tunicata</taxon>
        <taxon>Ascidiacea</taxon>
        <taxon>Aplousobranchia</taxon>
        <taxon>Clavelinidae</taxon>
        <taxon>Clavelina</taxon>
    </lineage>
</organism>
<proteinExistence type="predicted"/>
<gene>
    <name evidence="1" type="ORF">CVLEPA_LOCUS19808</name>
</gene>
<reference evidence="1 2" key="1">
    <citation type="submission" date="2024-02" db="EMBL/GenBank/DDBJ databases">
        <authorList>
            <person name="Daric V."/>
            <person name="Darras S."/>
        </authorList>
    </citation>
    <scope>NUCLEOTIDE SEQUENCE [LARGE SCALE GENOMIC DNA]</scope>
</reference>
<dbReference type="EMBL" id="CAWYQH010000106">
    <property type="protein sequence ID" value="CAK8687743.1"/>
    <property type="molecule type" value="Genomic_DNA"/>
</dbReference>
<comment type="caution">
    <text evidence="1">The sequence shown here is derived from an EMBL/GenBank/DDBJ whole genome shotgun (WGS) entry which is preliminary data.</text>
</comment>
<keyword evidence="2" id="KW-1185">Reference proteome</keyword>
<evidence type="ECO:0000313" key="1">
    <source>
        <dbReference type="EMBL" id="CAK8687743.1"/>
    </source>
</evidence>
<name>A0ABP0G7E4_CLALP</name>
<sequence>MSMAGDMICLLRAGSTCCWKSPNLLTLPGIQLGFSHYLIEPELTMKVRVSSSIVITNKLKVVGNYSRC</sequence>
<accession>A0ABP0G7E4</accession>
<protein>
    <submittedName>
        <fullName evidence="1">Uncharacterized protein</fullName>
    </submittedName>
</protein>
<dbReference type="Proteomes" id="UP001642483">
    <property type="component" value="Unassembled WGS sequence"/>
</dbReference>